<protein>
    <submittedName>
        <fullName evidence="1">RCG45786</fullName>
    </submittedName>
</protein>
<evidence type="ECO:0000313" key="1">
    <source>
        <dbReference type="EMBL" id="EDL93187.1"/>
    </source>
</evidence>
<dbReference type="Proteomes" id="UP000234681">
    <property type="component" value="Chromosome 3"/>
</dbReference>
<dbReference type="AlphaFoldDB" id="A6JUB0"/>
<sequence length="37" mass="4197">MKMQGCQASLLRILLHLDRAAPLGTRKRTSRARGRFS</sequence>
<accession>A6JUB0</accession>
<organism evidence="1 2">
    <name type="scientific">Rattus norvegicus</name>
    <name type="common">Rat</name>
    <dbReference type="NCBI Taxonomy" id="10116"/>
    <lineage>
        <taxon>Eukaryota</taxon>
        <taxon>Metazoa</taxon>
        <taxon>Chordata</taxon>
        <taxon>Craniata</taxon>
        <taxon>Vertebrata</taxon>
        <taxon>Euteleostomi</taxon>
        <taxon>Mammalia</taxon>
        <taxon>Eutheria</taxon>
        <taxon>Euarchontoglires</taxon>
        <taxon>Glires</taxon>
        <taxon>Rodentia</taxon>
        <taxon>Myomorpha</taxon>
        <taxon>Muroidea</taxon>
        <taxon>Muridae</taxon>
        <taxon>Murinae</taxon>
        <taxon>Rattus</taxon>
    </lineage>
</organism>
<name>A6JUB0_RAT</name>
<reference evidence="1 2" key="1">
    <citation type="submission" date="2005-09" db="EMBL/GenBank/DDBJ databases">
        <authorList>
            <person name="Mural R.J."/>
            <person name="Li P.W."/>
            <person name="Adams M.D."/>
            <person name="Amanatides P.G."/>
            <person name="Baden-Tillson H."/>
            <person name="Barnstead M."/>
            <person name="Chin S.H."/>
            <person name="Dew I."/>
            <person name="Evans C.A."/>
            <person name="Ferriera S."/>
            <person name="Flanigan M."/>
            <person name="Fosler C."/>
            <person name="Glodek A."/>
            <person name="Gu Z."/>
            <person name="Holt R.A."/>
            <person name="Jennings D."/>
            <person name="Kraft C.L."/>
            <person name="Lu F."/>
            <person name="Nguyen T."/>
            <person name="Nusskern D.R."/>
            <person name="Pfannkoch C.M."/>
            <person name="Sitter C."/>
            <person name="Sutton G.G."/>
            <person name="Venter J.C."/>
            <person name="Wang Z."/>
            <person name="Woodage T."/>
            <person name="Zheng X.H."/>
            <person name="Zhong F."/>
        </authorList>
    </citation>
    <scope>NUCLEOTIDE SEQUENCE [LARGE SCALE GENOMIC DNA]</scope>
    <source>
        <strain>BN</strain>
        <strain evidence="2">Sprague-Dawley</strain>
    </source>
</reference>
<proteinExistence type="predicted"/>
<dbReference type="EMBL" id="CH474001">
    <property type="protein sequence ID" value="EDL93187.1"/>
    <property type="molecule type" value="Genomic_DNA"/>
</dbReference>
<evidence type="ECO:0000313" key="2">
    <source>
        <dbReference type="Proteomes" id="UP000234681"/>
    </source>
</evidence>
<gene>
    <name evidence="1" type="ORF">rCG_45786</name>
</gene>